<evidence type="ECO:0000313" key="1">
    <source>
        <dbReference type="EMBL" id="CAD2126613.1"/>
    </source>
</evidence>
<proteinExistence type="predicted"/>
<dbReference type="SUPFAM" id="SSF52540">
    <property type="entry name" value="P-loop containing nucleoside triphosphate hydrolases"/>
    <property type="match status" value="1"/>
</dbReference>
<sequence length="379" mass="43564">MKSSNQKLVDTIIGLEEQQKQIEKILLEFVQTGLGGSCLICGRKRSGKSLVLDQIIKRLPNNLRIVNADGEKCSSFAASAKILQKHGLDIGNFEEQKNKKEAGESNSKILFVVDHFESFAKKNNQVFLYSLLNGCQRLPWLVILIGNTENGLSILEKRVRSRLSKIYIHFNVQLSIDDFKSGFFQLLQCTQITKNIIKKIENEPSVDKMLQRLYERVGMIAWIKKIVALFEFVYIKIGKMPDPVSILNYCLEAVLCGNEQSKLLNKLSVRQLVLLNCVAKLDGRNNQIFEFNYREIINEYYRFANENKNSMRVSDVVLYKDLQELVDLDFLVVAKKVDNGQLPFRRVMLNIEQEAISDCAKLRKKLIPEPVVDWFNSDF</sequence>
<dbReference type="Proteomes" id="UP000580250">
    <property type="component" value="Unassembled WGS sequence"/>
</dbReference>
<reference evidence="1 2" key="1">
    <citation type="submission" date="2020-08" db="EMBL/GenBank/DDBJ databases">
        <authorList>
            <person name="Koutsovoulos G."/>
            <person name="Danchin GJ E."/>
        </authorList>
    </citation>
    <scope>NUCLEOTIDE SEQUENCE [LARGE SCALE GENOMIC DNA]</scope>
</reference>
<dbReference type="GO" id="GO:0006270">
    <property type="term" value="P:DNA replication initiation"/>
    <property type="evidence" value="ECO:0007669"/>
    <property type="project" value="TreeGrafter"/>
</dbReference>
<dbReference type="AlphaFoldDB" id="A0A6V7TM05"/>
<dbReference type="PANTHER" id="PTHR12087">
    <property type="entry name" value="ORIGIN RECOGNITION COMPLEX SUBUNIT 4"/>
    <property type="match status" value="1"/>
</dbReference>
<dbReference type="Gene3D" id="3.40.50.300">
    <property type="entry name" value="P-loop containing nucleotide triphosphate hydrolases"/>
    <property type="match status" value="1"/>
</dbReference>
<protein>
    <submittedName>
        <fullName evidence="1">Uncharacterized protein</fullName>
    </submittedName>
</protein>
<dbReference type="PANTHER" id="PTHR12087:SF0">
    <property type="entry name" value="ORIGIN RECOGNITION COMPLEX SUBUNIT 4"/>
    <property type="match status" value="1"/>
</dbReference>
<dbReference type="InterPro" id="IPR016527">
    <property type="entry name" value="ORC4"/>
</dbReference>
<accession>A0A6V7TM05</accession>
<dbReference type="GO" id="GO:0003688">
    <property type="term" value="F:DNA replication origin binding"/>
    <property type="evidence" value="ECO:0007669"/>
    <property type="project" value="TreeGrafter"/>
</dbReference>
<dbReference type="GO" id="GO:0005664">
    <property type="term" value="C:nuclear origin of replication recognition complex"/>
    <property type="evidence" value="ECO:0007669"/>
    <property type="project" value="TreeGrafter"/>
</dbReference>
<organism evidence="1 2">
    <name type="scientific">Meloidogyne enterolobii</name>
    <name type="common">Root-knot nematode worm</name>
    <name type="synonym">Meloidogyne mayaguensis</name>
    <dbReference type="NCBI Taxonomy" id="390850"/>
    <lineage>
        <taxon>Eukaryota</taxon>
        <taxon>Metazoa</taxon>
        <taxon>Ecdysozoa</taxon>
        <taxon>Nematoda</taxon>
        <taxon>Chromadorea</taxon>
        <taxon>Rhabditida</taxon>
        <taxon>Tylenchina</taxon>
        <taxon>Tylenchomorpha</taxon>
        <taxon>Tylenchoidea</taxon>
        <taxon>Meloidogynidae</taxon>
        <taxon>Meloidogyninae</taxon>
        <taxon>Meloidogyne</taxon>
    </lineage>
</organism>
<comment type="caution">
    <text evidence="1">The sequence shown here is derived from an EMBL/GenBank/DDBJ whole genome shotgun (WGS) entry which is preliminary data.</text>
</comment>
<name>A0A6V7TM05_MELEN</name>
<evidence type="ECO:0000313" key="2">
    <source>
        <dbReference type="Proteomes" id="UP000580250"/>
    </source>
</evidence>
<gene>
    <name evidence="1" type="ORF">MENT_LOCUS1574</name>
</gene>
<dbReference type="EMBL" id="CAJEWN010000005">
    <property type="protein sequence ID" value="CAD2126613.1"/>
    <property type="molecule type" value="Genomic_DNA"/>
</dbReference>
<dbReference type="OrthoDB" id="343623at2759"/>
<dbReference type="InterPro" id="IPR027417">
    <property type="entry name" value="P-loop_NTPase"/>
</dbReference>